<dbReference type="PANTHER" id="PTHR30574:SF1">
    <property type="entry name" value="SULPHUR TRANSPORT DOMAIN-CONTAINING PROTEIN"/>
    <property type="match status" value="1"/>
</dbReference>
<evidence type="ECO:0000256" key="4">
    <source>
        <dbReference type="ARBA" id="ARBA00022519"/>
    </source>
</evidence>
<evidence type="ECO:0000256" key="2">
    <source>
        <dbReference type="ARBA" id="ARBA00022448"/>
    </source>
</evidence>
<keyword evidence="11" id="KW-1185">Reference proteome</keyword>
<keyword evidence="3" id="KW-1003">Cell membrane</keyword>
<evidence type="ECO:0000256" key="8">
    <source>
        <dbReference type="ARBA" id="ARBA00035655"/>
    </source>
</evidence>
<keyword evidence="2" id="KW-0813">Transport</keyword>
<dbReference type="GO" id="GO:0005886">
    <property type="term" value="C:plasma membrane"/>
    <property type="evidence" value="ECO:0007669"/>
    <property type="project" value="UniProtKB-SubCell"/>
</dbReference>
<dbReference type="InterPro" id="IPR007272">
    <property type="entry name" value="Sulf_transp_TsuA/YedE"/>
</dbReference>
<dbReference type="AlphaFoldDB" id="A0A249PDD6"/>
<accession>A0A249PDD6</accession>
<dbReference type="PANTHER" id="PTHR30574">
    <property type="entry name" value="INNER MEMBRANE PROTEIN YEDE"/>
    <property type="match status" value="1"/>
</dbReference>
<name>A0A249PDD6_9HYPH</name>
<dbReference type="STRING" id="716928.GCA_000261485_04670"/>
<evidence type="ECO:0000256" key="7">
    <source>
        <dbReference type="ARBA" id="ARBA00023136"/>
    </source>
</evidence>
<sequence>MATYASGLLGGMLIGLSAVVLVLANGRVAGVSGIAGRLLQGVQTATGTAFVIGLSLGPVLYRLVLGEWPPVVLAASWPIVVAGGLLVGYGSRMGSGCTSGHGVVGLARLSRRSMAAVGTFMATAVATVYLMGFFQ</sequence>
<keyword evidence="4" id="KW-0997">Cell inner membrane</keyword>
<proteinExistence type="inferred from homology"/>
<feature type="transmembrane region" description="Helical" evidence="9">
    <location>
        <begin position="45"/>
        <end position="65"/>
    </location>
</feature>
<keyword evidence="7 9" id="KW-0472">Membrane</keyword>
<gene>
    <name evidence="10" type="ORF">SJ05684_c18370</name>
</gene>
<evidence type="ECO:0000313" key="11">
    <source>
        <dbReference type="Proteomes" id="UP000217211"/>
    </source>
</evidence>
<evidence type="ECO:0000256" key="3">
    <source>
        <dbReference type="ARBA" id="ARBA00022475"/>
    </source>
</evidence>
<dbReference type="EMBL" id="CP023067">
    <property type="protein sequence ID" value="ASY63279.1"/>
    <property type="molecule type" value="Genomic_DNA"/>
</dbReference>
<evidence type="ECO:0000256" key="1">
    <source>
        <dbReference type="ARBA" id="ARBA00004429"/>
    </source>
</evidence>
<dbReference type="eggNOG" id="COG2391">
    <property type="taxonomic scope" value="Bacteria"/>
</dbReference>
<keyword evidence="5 9" id="KW-0812">Transmembrane</keyword>
<evidence type="ECO:0000256" key="5">
    <source>
        <dbReference type="ARBA" id="ARBA00022692"/>
    </source>
</evidence>
<dbReference type="RefSeq" id="WP_034858383.1">
    <property type="nucleotide sequence ID" value="NZ_AJQT01000105.1"/>
</dbReference>
<dbReference type="OrthoDB" id="9814020at2"/>
<protein>
    <submittedName>
        <fullName evidence="10">Putative transmembrane protein</fullName>
    </submittedName>
</protein>
<comment type="subcellular location">
    <subcellularLocation>
        <location evidence="1">Cell inner membrane</location>
        <topology evidence="1">Multi-pass membrane protein</topology>
    </subcellularLocation>
</comment>
<evidence type="ECO:0000256" key="6">
    <source>
        <dbReference type="ARBA" id="ARBA00022989"/>
    </source>
</evidence>
<organism evidence="10 11">
    <name type="scientific">Sinorhizobium sojae CCBAU 05684</name>
    <dbReference type="NCBI Taxonomy" id="716928"/>
    <lineage>
        <taxon>Bacteria</taxon>
        <taxon>Pseudomonadati</taxon>
        <taxon>Pseudomonadota</taxon>
        <taxon>Alphaproteobacteria</taxon>
        <taxon>Hyphomicrobiales</taxon>
        <taxon>Rhizobiaceae</taxon>
        <taxon>Sinorhizobium/Ensifer group</taxon>
        <taxon>Sinorhizobium</taxon>
    </lineage>
</organism>
<dbReference type="Pfam" id="PF04143">
    <property type="entry name" value="Sulf_transp"/>
    <property type="match status" value="1"/>
</dbReference>
<keyword evidence="6 9" id="KW-1133">Transmembrane helix</keyword>
<dbReference type="KEGG" id="esj:SJ05684_c18370"/>
<evidence type="ECO:0000256" key="9">
    <source>
        <dbReference type="SAM" id="Phobius"/>
    </source>
</evidence>
<dbReference type="Proteomes" id="UP000217211">
    <property type="component" value="Chromosome"/>
</dbReference>
<feature type="transmembrane region" description="Helical" evidence="9">
    <location>
        <begin position="6"/>
        <end position="24"/>
    </location>
</feature>
<feature type="transmembrane region" description="Helical" evidence="9">
    <location>
        <begin position="115"/>
        <end position="134"/>
    </location>
</feature>
<evidence type="ECO:0000313" key="10">
    <source>
        <dbReference type="EMBL" id="ASY63279.1"/>
    </source>
</evidence>
<reference evidence="10 11" key="1">
    <citation type="submission" date="2017-08" db="EMBL/GenBank/DDBJ databases">
        <title>Multipartite genome sequences of Sinorhizobium species nodulating soybeans.</title>
        <authorList>
            <person name="Tian C.F."/>
        </authorList>
    </citation>
    <scope>NUCLEOTIDE SEQUENCE [LARGE SCALE GENOMIC DNA]</scope>
    <source>
        <strain evidence="10 11">CCBAU 05684</strain>
    </source>
</reference>
<comment type="similarity">
    <text evidence="8">Belongs to the TsuA/YedE (TC 9.B.102) family.</text>
</comment>
<feature type="transmembrane region" description="Helical" evidence="9">
    <location>
        <begin position="71"/>
        <end position="89"/>
    </location>
</feature>